<evidence type="ECO:0000259" key="17">
    <source>
        <dbReference type="PROSITE" id="PS50902"/>
    </source>
</evidence>
<dbReference type="CDD" id="cd11068">
    <property type="entry name" value="CYP120A1"/>
    <property type="match status" value="1"/>
</dbReference>
<dbReference type="PROSITE" id="PS50902">
    <property type="entry name" value="FLAVODOXIN_LIKE"/>
    <property type="match status" value="1"/>
</dbReference>
<dbReference type="AlphaFoldDB" id="A0AAN9V0V9"/>
<dbReference type="InterPro" id="IPR001128">
    <property type="entry name" value="Cyt_P450"/>
</dbReference>
<dbReference type="PROSITE" id="PS00086">
    <property type="entry name" value="CYTOCHROME_P450"/>
    <property type="match status" value="1"/>
</dbReference>
<protein>
    <recommendedName>
        <fullName evidence="15">Bifunctional cytochrome P450/NADPH--P450 reductase</fullName>
    </recommendedName>
    <domain>
        <recommendedName>
            <fullName evidence="15">Cytochrome P450</fullName>
            <ecNumber evidence="15">1.14.14.1</ecNumber>
        </recommendedName>
    </domain>
    <domain>
        <recommendedName>
            <fullName evidence="15">NADPH--cytochrome P450 reductase</fullName>
            <ecNumber evidence="15">1.6.2.4</ecNumber>
        </recommendedName>
    </domain>
</protein>
<accession>A0AAN9V0V9</accession>
<keyword evidence="13 15" id="KW-0503">Monooxygenase</keyword>
<evidence type="ECO:0000256" key="1">
    <source>
        <dbReference type="ARBA" id="ARBA00001971"/>
    </source>
</evidence>
<dbReference type="Gene3D" id="1.20.990.10">
    <property type="entry name" value="NADPH-cytochrome p450 Reductase, Chain A, domain 3"/>
    <property type="match status" value="1"/>
</dbReference>
<evidence type="ECO:0000313" key="20">
    <source>
        <dbReference type="Proteomes" id="UP001320420"/>
    </source>
</evidence>
<dbReference type="PROSITE" id="PS51384">
    <property type="entry name" value="FAD_FR"/>
    <property type="match status" value="1"/>
</dbReference>
<keyword evidence="3 15" id="KW-0813">Transport</keyword>
<keyword evidence="12 15" id="KW-0408">Iron</keyword>
<dbReference type="InterPro" id="IPR036396">
    <property type="entry name" value="Cyt_P450_sf"/>
</dbReference>
<evidence type="ECO:0000256" key="16">
    <source>
        <dbReference type="PIRSR" id="PIRSR000209-1"/>
    </source>
</evidence>
<dbReference type="EC" id="1.6.2.4" evidence="15"/>
<dbReference type="InterPro" id="IPR023173">
    <property type="entry name" value="NADPH_Cyt_P450_Rdtase_alpha"/>
</dbReference>
<dbReference type="PIRSF" id="PIRSF000209">
    <property type="entry name" value="Bifunctional_P450_P450R"/>
    <property type="match status" value="1"/>
</dbReference>
<sequence length="1051" mass="116296">MAANEEQEIQQIPEPRGLPLLGNINDLDSSFPLGSFLRLSEQYGGCLLQSAMQYELLHRLIERFLGEIFRLRFPANTTVVVTTHALVNEMCDEKRFVKIPQGALAQVRNGVHDGLFTNAIPVTDDFTRLALDTIALCSMGYRFNSYYTSEMHPFIEAMGGFLLGCGKRFGRPPIPSWFYRNEDAKYWEDIKVMQETAMEVLKNRKEEGNDNGRKDLLQAMLDGEDPKTGKHMTDQSIIDNLITFLIAGHETTSGLLSFTFYQLLKHPEVYRKAQEEVDSVVGKGRITVEHMTKLPYISAILREVLRLNSPISLFGVQPREDTIVGGKYPVQKGNNILLFLTKMHLDPAVYGDDANEFKPERMMDEKFNQLPKNAWKPFGNGARACIGRPFAWQEALLIMAMLLQNFNFVLDDPNYNLKLKQTLTIKPNGFQMRAILRDNLTATELEHRLAGKEPPKAAQKNGAANVSGPGGQAKKMTILYGSNSGTCESLAQRLASDAPNHGFVAETVDCLDTANGKLPKNQPVVVITASYEGQPPDNAGHFVSWVESIKDEKTLGGVDYAVFGCGHHDWAQTFHRIPKLVDDRLEKAGAQRLVKIGLSDAAGDIFTDFETWEDEVLWPALKKQYNIGELSDKDTTVTGAVNVTVTSPRTSGLRQDVSEALVMESRVLTAEGEPTKKHLELKLPSDLTYTAGDYLAVLPFNPRDNVRRVMRHFRLPWDAYITVETSAKLVVPTNQPVSAYELLSAYVELSQPATRRNILLLAEAAKDPAEGEALRDLTTNEDGSPRASVIDLLEKYTSIDLPLGAFIAMLPPMRCVKLTGPPPPTCSSISSSPLHDPTRATLTFSVLSAPSINGQGKHLGVASNYLDSLDRGDKVHVAVRSSHAAFHLPQDPASTPVICVAAGTGIAPFRGFLQERAAMASAGRALAPALLFFGCREPGRDDLYADELAAWEQAGVVAVVRAYSRTPERSGGARHVQDAIALRADDFRALWAQGAKMYLCGSRAVGKGVRDVCVRMHVEKEREAGREISEEEASKWWEAMRNDRYATDVFD</sequence>
<dbReference type="Pfam" id="PF00175">
    <property type="entry name" value="NAD_binding_1"/>
    <property type="match status" value="1"/>
</dbReference>
<dbReference type="Gene3D" id="3.40.50.80">
    <property type="entry name" value="Nucleotide-binding domain of ferredoxin-NADP reductase (FNR) module"/>
    <property type="match status" value="1"/>
</dbReference>
<dbReference type="PANTHER" id="PTHR19384:SF127">
    <property type="entry name" value="BIFUNCTIONAL CYTOCHROME P450_NADPH--P450 REDUCTASE"/>
    <property type="match status" value="1"/>
</dbReference>
<comment type="caution">
    <text evidence="19">The sequence shown here is derived from an EMBL/GenBank/DDBJ whole genome shotgun (WGS) entry which is preliminary data.</text>
</comment>
<evidence type="ECO:0000259" key="18">
    <source>
        <dbReference type="PROSITE" id="PS51384"/>
    </source>
</evidence>
<dbReference type="GO" id="GO:0005829">
    <property type="term" value="C:cytosol"/>
    <property type="evidence" value="ECO:0007669"/>
    <property type="project" value="TreeGrafter"/>
</dbReference>
<evidence type="ECO:0000256" key="14">
    <source>
        <dbReference type="ARBA" id="ARBA00049342"/>
    </source>
</evidence>
<evidence type="ECO:0000313" key="19">
    <source>
        <dbReference type="EMBL" id="KAK7752669.1"/>
    </source>
</evidence>
<dbReference type="InterPro" id="IPR001094">
    <property type="entry name" value="Flavdoxin-like"/>
</dbReference>
<feature type="domain" description="FAD-binding FR-type" evidence="18">
    <location>
        <begin position="655"/>
        <end position="889"/>
    </location>
</feature>
<comment type="catalytic activity">
    <reaction evidence="14 15">
        <text>2 oxidized [cytochrome P450] + NADPH = 2 reduced [cytochrome P450] + NADP(+) + H(+)</text>
        <dbReference type="Rhea" id="RHEA:24040"/>
        <dbReference type="Rhea" id="RHEA-COMP:14627"/>
        <dbReference type="Rhea" id="RHEA-COMP:14628"/>
        <dbReference type="ChEBI" id="CHEBI:15378"/>
        <dbReference type="ChEBI" id="CHEBI:55376"/>
        <dbReference type="ChEBI" id="CHEBI:57783"/>
        <dbReference type="ChEBI" id="CHEBI:58349"/>
        <dbReference type="ChEBI" id="CHEBI:60344"/>
        <dbReference type="EC" id="1.6.2.4"/>
    </reaction>
</comment>
<dbReference type="Pfam" id="PF00067">
    <property type="entry name" value="p450"/>
    <property type="match status" value="1"/>
</dbReference>
<dbReference type="PANTHER" id="PTHR19384">
    <property type="entry name" value="NITRIC OXIDE SYNTHASE-RELATED"/>
    <property type="match status" value="1"/>
</dbReference>
<dbReference type="Gene3D" id="1.10.630.10">
    <property type="entry name" value="Cytochrome P450"/>
    <property type="match status" value="1"/>
</dbReference>
<evidence type="ECO:0000256" key="6">
    <source>
        <dbReference type="ARBA" id="ARBA00022643"/>
    </source>
</evidence>
<dbReference type="InterPro" id="IPR017972">
    <property type="entry name" value="Cyt_P450_CS"/>
</dbReference>
<comment type="cofactor">
    <cofactor evidence="1 15 16">
        <name>heme</name>
        <dbReference type="ChEBI" id="CHEBI:30413"/>
    </cofactor>
</comment>
<comment type="cofactor">
    <cofactor evidence="15">
        <name>FAD</name>
        <dbReference type="ChEBI" id="CHEBI:57692"/>
    </cofactor>
    <cofactor evidence="15">
        <name>FMN</name>
        <dbReference type="ChEBI" id="CHEBI:58210"/>
    </cofactor>
</comment>
<dbReference type="SUPFAM" id="SSF48264">
    <property type="entry name" value="Cytochrome P450"/>
    <property type="match status" value="1"/>
</dbReference>
<dbReference type="InterPro" id="IPR023206">
    <property type="entry name" value="Bifunctional_P450_P450_red"/>
</dbReference>
<keyword evidence="9 15" id="KW-0521">NADP</keyword>
<keyword evidence="11 15" id="KW-0560">Oxidoreductase</keyword>
<feature type="domain" description="Flavodoxin-like" evidence="17">
    <location>
        <begin position="476"/>
        <end position="617"/>
    </location>
</feature>
<dbReference type="InterPro" id="IPR017938">
    <property type="entry name" value="Riboflavin_synthase-like_b-brl"/>
</dbReference>
<keyword evidence="7 15" id="KW-0479">Metal-binding</keyword>
<evidence type="ECO:0000256" key="15">
    <source>
        <dbReference type="PIRNR" id="PIRNR000209"/>
    </source>
</evidence>
<evidence type="ECO:0000256" key="12">
    <source>
        <dbReference type="ARBA" id="ARBA00023004"/>
    </source>
</evidence>
<keyword evidence="20" id="KW-1185">Reference proteome</keyword>
<dbReference type="InterPro" id="IPR001433">
    <property type="entry name" value="OxRdtase_FAD/NAD-bd"/>
</dbReference>
<dbReference type="GO" id="GO:0005506">
    <property type="term" value="F:iron ion binding"/>
    <property type="evidence" value="ECO:0007669"/>
    <property type="project" value="UniProtKB-UniRule"/>
</dbReference>
<evidence type="ECO:0000256" key="11">
    <source>
        <dbReference type="ARBA" id="ARBA00023002"/>
    </source>
</evidence>
<name>A0AAN9V0V9_9PEZI</name>
<dbReference type="Pfam" id="PF00667">
    <property type="entry name" value="FAD_binding_1"/>
    <property type="match status" value="1"/>
</dbReference>
<evidence type="ECO:0000256" key="8">
    <source>
        <dbReference type="ARBA" id="ARBA00022827"/>
    </source>
</evidence>
<dbReference type="GO" id="GO:0020037">
    <property type="term" value="F:heme binding"/>
    <property type="evidence" value="ECO:0007669"/>
    <property type="project" value="UniProtKB-UniRule"/>
</dbReference>
<dbReference type="Proteomes" id="UP001320420">
    <property type="component" value="Unassembled WGS sequence"/>
</dbReference>
<dbReference type="Gene3D" id="3.40.50.360">
    <property type="match status" value="1"/>
</dbReference>
<evidence type="ECO:0000256" key="2">
    <source>
        <dbReference type="ARBA" id="ARBA00010018"/>
    </source>
</evidence>
<dbReference type="Gene3D" id="2.40.30.10">
    <property type="entry name" value="Translation factors"/>
    <property type="match status" value="1"/>
</dbReference>
<dbReference type="InterPro" id="IPR039261">
    <property type="entry name" value="FNR_nucleotide-bd"/>
</dbReference>
<dbReference type="InterPro" id="IPR017927">
    <property type="entry name" value="FAD-bd_FR_type"/>
</dbReference>
<dbReference type="InterPro" id="IPR001709">
    <property type="entry name" value="Flavoprot_Pyr_Nucl_cyt_Rdtase"/>
</dbReference>
<dbReference type="Pfam" id="PF00258">
    <property type="entry name" value="Flavodoxin_1"/>
    <property type="match status" value="1"/>
</dbReference>
<dbReference type="GO" id="GO:0050660">
    <property type="term" value="F:flavin adenine dinucleotide binding"/>
    <property type="evidence" value="ECO:0007669"/>
    <property type="project" value="TreeGrafter"/>
</dbReference>
<dbReference type="PRINTS" id="PR00371">
    <property type="entry name" value="FPNCR"/>
</dbReference>
<dbReference type="EC" id="1.14.14.1" evidence="15"/>
<keyword evidence="10 15" id="KW-0249">Electron transport</keyword>
<keyword evidence="6 15" id="KW-0288">FMN</keyword>
<dbReference type="InterPro" id="IPR029039">
    <property type="entry name" value="Flavoprotein-like_sf"/>
</dbReference>
<gene>
    <name evidence="19" type="ORF">SLS62_005438</name>
</gene>
<proteinExistence type="inferred from homology"/>
<dbReference type="SUPFAM" id="SSF52343">
    <property type="entry name" value="Ferredoxin reductase-like, C-terminal NADP-linked domain"/>
    <property type="match status" value="1"/>
</dbReference>
<dbReference type="PRINTS" id="PR00369">
    <property type="entry name" value="FLAVODOXIN"/>
</dbReference>
<dbReference type="EMBL" id="JAKJXP020000036">
    <property type="protein sequence ID" value="KAK7752669.1"/>
    <property type="molecule type" value="Genomic_DNA"/>
</dbReference>
<dbReference type="GO" id="GO:0003958">
    <property type="term" value="F:NADPH-hemoprotein reductase activity"/>
    <property type="evidence" value="ECO:0007669"/>
    <property type="project" value="UniProtKB-UniRule"/>
</dbReference>
<evidence type="ECO:0000256" key="5">
    <source>
        <dbReference type="ARBA" id="ARBA00022630"/>
    </source>
</evidence>
<keyword evidence="5 15" id="KW-0285">Flavoprotein</keyword>
<comment type="catalytic activity">
    <reaction evidence="15">
        <text>an organic molecule + reduced [NADPH--hemoprotein reductase] + O2 = an alcohol + oxidized [NADPH--hemoprotein reductase] + H2O + H(+)</text>
        <dbReference type="Rhea" id="RHEA:17149"/>
        <dbReference type="Rhea" id="RHEA-COMP:11964"/>
        <dbReference type="Rhea" id="RHEA-COMP:11965"/>
        <dbReference type="ChEBI" id="CHEBI:15377"/>
        <dbReference type="ChEBI" id="CHEBI:15378"/>
        <dbReference type="ChEBI" id="CHEBI:15379"/>
        <dbReference type="ChEBI" id="CHEBI:30879"/>
        <dbReference type="ChEBI" id="CHEBI:57618"/>
        <dbReference type="ChEBI" id="CHEBI:58210"/>
        <dbReference type="ChEBI" id="CHEBI:142491"/>
        <dbReference type="EC" id="1.14.14.1"/>
    </reaction>
</comment>
<dbReference type="SUPFAM" id="SSF52218">
    <property type="entry name" value="Flavoproteins"/>
    <property type="match status" value="1"/>
</dbReference>
<dbReference type="GO" id="GO:0070330">
    <property type="term" value="F:aromatase activity"/>
    <property type="evidence" value="ECO:0007669"/>
    <property type="project" value="UniProtKB-UniRule"/>
</dbReference>
<keyword evidence="8 15" id="KW-0274">FAD</keyword>
<evidence type="ECO:0000256" key="3">
    <source>
        <dbReference type="ARBA" id="ARBA00022448"/>
    </source>
</evidence>
<reference evidence="19 20" key="1">
    <citation type="submission" date="2024-02" db="EMBL/GenBank/DDBJ databases">
        <title>De novo assembly and annotation of 12 fungi associated with fruit tree decline syndrome in Ontario, Canada.</title>
        <authorList>
            <person name="Sulman M."/>
            <person name="Ellouze W."/>
            <person name="Ilyukhin E."/>
        </authorList>
    </citation>
    <scope>NUCLEOTIDE SEQUENCE [LARGE SCALE GENOMIC DNA]</scope>
    <source>
        <strain evidence="19 20">M11/M66-122</strain>
    </source>
</reference>
<evidence type="ECO:0000256" key="4">
    <source>
        <dbReference type="ARBA" id="ARBA00022617"/>
    </source>
</evidence>
<dbReference type="InterPro" id="IPR008254">
    <property type="entry name" value="Flavodoxin/NO_synth"/>
</dbReference>
<evidence type="ECO:0000256" key="9">
    <source>
        <dbReference type="ARBA" id="ARBA00022857"/>
    </source>
</evidence>
<feature type="binding site" description="axial binding residue" evidence="16">
    <location>
        <position position="385"/>
    </location>
    <ligand>
        <name>heme</name>
        <dbReference type="ChEBI" id="CHEBI:30413"/>
    </ligand>
    <ligandPart>
        <name>Fe</name>
        <dbReference type="ChEBI" id="CHEBI:18248"/>
    </ligandPart>
</feature>
<organism evidence="19 20">
    <name type="scientific">Diatrype stigma</name>
    <dbReference type="NCBI Taxonomy" id="117547"/>
    <lineage>
        <taxon>Eukaryota</taxon>
        <taxon>Fungi</taxon>
        <taxon>Dikarya</taxon>
        <taxon>Ascomycota</taxon>
        <taxon>Pezizomycotina</taxon>
        <taxon>Sordariomycetes</taxon>
        <taxon>Xylariomycetidae</taxon>
        <taxon>Xylariales</taxon>
        <taxon>Diatrypaceae</taxon>
        <taxon>Diatrype</taxon>
    </lineage>
</organism>
<dbReference type="InterPro" id="IPR003097">
    <property type="entry name" value="CysJ-like_FAD-binding"/>
</dbReference>
<dbReference type="CDD" id="cd06206">
    <property type="entry name" value="bifunctional_CYPOR"/>
    <property type="match status" value="1"/>
</dbReference>
<dbReference type="GO" id="GO:0010181">
    <property type="term" value="F:FMN binding"/>
    <property type="evidence" value="ECO:0007669"/>
    <property type="project" value="UniProtKB-UniRule"/>
</dbReference>
<evidence type="ECO:0000256" key="10">
    <source>
        <dbReference type="ARBA" id="ARBA00022982"/>
    </source>
</evidence>
<dbReference type="SUPFAM" id="SSF63380">
    <property type="entry name" value="Riboflavin synthase domain-like"/>
    <property type="match status" value="1"/>
</dbReference>
<comment type="similarity">
    <text evidence="2 15">In the N-terminal section; belongs to the cytochrome P450 family.</text>
</comment>
<evidence type="ECO:0000256" key="13">
    <source>
        <dbReference type="ARBA" id="ARBA00023033"/>
    </source>
</evidence>
<dbReference type="FunFam" id="1.10.630.10:FF:000040">
    <property type="entry name" value="Bifunctional cytochrome P450/NADPH--P450 reductase"/>
    <property type="match status" value="1"/>
</dbReference>
<evidence type="ECO:0000256" key="7">
    <source>
        <dbReference type="ARBA" id="ARBA00022723"/>
    </source>
</evidence>
<keyword evidence="4 15" id="KW-0349">Heme</keyword>